<comment type="caution">
    <text evidence="5">The sequence shown here is derived from an EMBL/GenBank/DDBJ whole genome shotgun (WGS) entry which is preliminary data.</text>
</comment>
<evidence type="ECO:0000256" key="2">
    <source>
        <dbReference type="ARBA" id="ARBA00022723"/>
    </source>
</evidence>
<dbReference type="InterPro" id="IPR011650">
    <property type="entry name" value="Peptidase_M20_dimer"/>
</dbReference>
<evidence type="ECO:0000259" key="4">
    <source>
        <dbReference type="Pfam" id="PF07687"/>
    </source>
</evidence>
<dbReference type="Gene3D" id="3.30.70.360">
    <property type="match status" value="1"/>
</dbReference>
<gene>
    <name evidence="5" type="ORF">B9Q06_10230</name>
</gene>
<dbReference type="EMBL" id="NEXH01000031">
    <property type="protein sequence ID" value="PSN94118.1"/>
    <property type="molecule type" value="Genomic_DNA"/>
</dbReference>
<dbReference type="Pfam" id="PF07687">
    <property type="entry name" value="M20_dimer"/>
    <property type="match status" value="1"/>
</dbReference>
<dbReference type="AlphaFoldDB" id="A0A2R6B6L7"/>
<dbReference type="Pfam" id="PF01546">
    <property type="entry name" value="Peptidase_M20"/>
    <property type="match status" value="1"/>
</dbReference>
<name>A0A2R6B6L7_9ARCH</name>
<keyword evidence="2" id="KW-0479">Metal-binding</keyword>
<proteinExistence type="predicted"/>
<evidence type="ECO:0000256" key="1">
    <source>
        <dbReference type="ARBA" id="ARBA00022670"/>
    </source>
</evidence>
<evidence type="ECO:0000313" key="5">
    <source>
        <dbReference type="EMBL" id="PSN94118.1"/>
    </source>
</evidence>
<dbReference type="GO" id="GO:0006508">
    <property type="term" value="P:proteolysis"/>
    <property type="evidence" value="ECO:0007669"/>
    <property type="project" value="UniProtKB-KW"/>
</dbReference>
<dbReference type="PANTHER" id="PTHR43270">
    <property type="entry name" value="BETA-ALA-HIS DIPEPTIDASE"/>
    <property type="match status" value="1"/>
</dbReference>
<dbReference type="GO" id="GO:0046872">
    <property type="term" value="F:metal ion binding"/>
    <property type="evidence" value="ECO:0007669"/>
    <property type="project" value="UniProtKB-KW"/>
</dbReference>
<organism evidence="5 6">
    <name type="scientific">Candidatus Marsarchaeota G2 archaeon ECH_B_2</name>
    <dbReference type="NCBI Taxonomy" id="1978160"/>
    <lineage>
        <taxon>Archaea</taxon>
        <taxon>Candidatus Marsarchaeota</taxon>
        <taxon>Candidatus Marsarchaeota group 2</taxon>
    </lineage>
</organism>
<dbReference type="InterPro" id="IPR051458">
    <property type="entry name" value="Cyt/Met_Dipeptidase"/>
</dbReference>
<reference evidence="5 6" key="1">
    <citation type="submission" date="2017-04" db="EMBL/GenBank/DDBJ databases">
        <title>Novel microbial lineages endemic to geothermal iron-oxide mats fill important gaps in the evolutionary history of Archaea.</title>
        <authorList>
            <person name="Jay Z.J."/>
            <person name="Beam J.P."/>
            <person name="Dlakic M."/>
            <person name="Rusch D.B."/>
            <person name="Kozubal M.A."/>
            <person name="Inskeep W.P."/>
        </authorList>
    </citation>
    <scope>NUCLEOTIDE SEQUENCE [LARGE SCALE GENOMIC DNA]</scope>
    <source>
        <strain evidence="5">ECH_B_2</strain>
    </source>
</reference>
<dbReference type="Proteomes" id="UP000241284">
    <property type="component" value="Unassembled WGS sequence"/>
</dbReference>
<sequence>MSFVLSETEKEEALKTYIEFLQKPSVSASGEGIRDTAEYLKRLLSSLGVKASIEETGGHPVVLGEYSVGANQTLLVYNHYDVQPVDPLDEWVHPPFSATVSGGKVFARGASDNKGTLIARLYGFKKLVAEGKLSVNLKFIYEGEEEIGSPNLEGYIQKNVHRLGADAVIMEGGGLDAKGRPQVILGVKGLVYVELNCNTGVRDLHSSNAPIVYNPAWELVKLLRSLVDDEGRVRIDGFYDDVKPLTDDEAELLRSYDTTPEETIKALGVKRLKYPSTEKLRVALFTEPTCNIDGFSSGYTGPKSKTIVPAKAMAKLDFRLVPNQNPHKIFELLQTHVRKNGFDVDCRLLGAETPVRTPVRTRVVSAMRESAKKVYGVEPVVLPNSAGTQPMGVFTNILGINECVSAIGVGSASSNAHAPNENVEIENFYKAIQHSAEFFYTYPKIQP</sequence>
<dbReference type="InterPro" id="IPR002933">
    <property type="entry name" value="Peptidase_M20"/>
</dbReference>
<evidence type="ECO:0000256" key="3">
    <source>
        <dbReference type="ARBA" id="ARBA00022801"/>
    </source>
</evidence>
<accession>A0A2R6B6L7</accession>
<dbReference type="NCBIfam" id="NF005034">
    <property type="entry name" value="PRK06446.1"/>
    <property type="match status" value="1"/>
</dbReference>
<dbReference type="SUPFAM" id="SSF53187">
    <property type="entry name" value="Zn-dependent exopeptidases"/>
    <property type="match status" value="1"/>
</dbReference>
<feature type="domain" description="Peptidase M20 dimerisation" evidence="4">
    <location>
        <begin position="186"/>
        <end position="340"/>
    </location>
</feature>
<evidence type="ECO:0000313" key="6">
    <source>
        <dbReference type="Proteomes" id="UP000241284"/>
    </source>
</evidence>
<keyword evidence="3" id="KW-0378">Hydrolase</keyword>
<keyword evidence="1" id="KW-0645">Protease</keyword>
<dbReference type="PANTHER" id="PTHR43270:SF8">
    <property type="entry name" value="DI- AND TRIPEPTIDASE DUG2-RELATED"/>
    <property type="match status" value="1"/>
</dbReference>
<dbReference type="Gene3D" id="3.40.630.10">
    <property type="entry name" value="Zn peptidases"/>
    <property type="match status" value="1"/>
</dbReference>
<dbReference type="GO" id="GO:0008233">
    <property type="term" value="F:peptidase activity"/>
    <property type="evidence" value="ECO:0007669"/>
    <property type="project" value="UniProtKB-KW"/>
</dbReference>
<protein>
    <recommendedName>
        <fullName evidence="4">Peptidase M20 dimerisation domain-containing protein</fullName>
    </recommendedName>
</protein>